<accession>A0ABV4F0A8</accession>
<proteinExistence type="predicted"/>
<dbReference type="Proteomes" id="UP001565471">
    <property type="component" value="Unassembled WGS sequence"/>
</dbReference>
<keyword evidence="3" id="KW-1185">Reference proteome</keyword>
<dbReference type="Pfam" id="PF25176">
    <property type="entry name" value="DUF7831"/>
    <property type="match status" value="1"/>
</dbReference>
<evidence type="ECO:0000313" key="3">
    <source>
        <dbReference type="Proteomes" id="UP001565471"/>
    </source>
</evidence>
<evidence type="ECO:0000259" key="1">
    <source>
        <dbReference type="Pfam" id="PF25176"/>
    </source>
</evidence>
<comment type="caution">
    <text evidence="2">The sequence shown here is derived from an EMBL/GenBank/DDBJ whole genome shotgun (WGS) entry which is preliminary data.</text>
</comment>
<evidence type="ECO:0000313" key="2">
    <source>
        <dbReference type="EMBL" id="MEY9316872.1"/>
    </source>
</evidence>
<sequence>MPIMRQPWITRADLKNNPDTIFVFGDNVERRGYGGQAAQMRGEPNAIGVATKWRPSMAPDAFFDDSIECHVEVMRDLEKVQKALDAGKLVVIPQDGIGTGLARLQSTAPKIHWFIENWFLTREQK</sequence>
<feature type="domain" description="DUF7831" evidence="1">
    <location>
        <begin position="5"/>
        <end position="117"/>
    </location>
</feature>
<reference evidence="2 3" key="1">
    <citation type="submission" date="2024-07" db="EMBL/GenBank/DDBJ databases">
        <title>Genomic Encyclopedia of Type Strains, Phase V (KMG-V): Genome sequencing to study the core and pangenomes of soil and plant-associated prokaryotes.</title>
        <authorList>
            <person name="Whitman W."/>
        </authorList>
    </citation>
    <scope>NUCLEOTIDE SEQUENCE [LARGE SCALE GENOMIC DNA]</scope>
    <source>
        <strain evidence="2 3">USDA 415</strain>
    </source>
</reference>
<protein>
    <recommendedName>
        <fullName evidence="1">DUF7831 domain-containing protein</fullName>
    </recommendedName>
</protein>
<dbReference type="EMBL" id="JBGBZA010000002">
    <property type="protein sequence ID" value="MEY9316872.1"/>
    <property type="molecule type" value="Genomic_DNA"/>
</dbReference>
<dbReference type="InterPro" id="IPR057153">
    <property type="entry name" value="DUF7831"/>
</dbReference>
<gene>
    <name evidence="2" type="ORF">ABIF29_003671</name>
</gene>
<organism evidence="2 3">
    <name type="scientific">Bradyrhizobium elkanii</name>
    <dbReference type="NCBI Taxonomy" id="29448"/>
    <lineage>
        <taxon>Bacteria</taxon>
        <taxon>Pseudomonadati</taxon>
        <taxon>Pseudomonadota</taxon>
        <taxon>Alphaproteobacteria</taxon>
        <taxon>Hyphomicrobiales</taxon>
        <taxon>Nitrobacteraceae</taxon>
        <taxon>Bradyrhizobium</taxon>
    </lineage>
</organism>
<name>A0ABV4F0A8_BRAEL</name>